<dbReference type="KEGG" id="vg:55609430"/>
<evidence type="ECO:0000313" key="3">
    <source>
        <dbReference type="Proteomes" id="UP000260216"/>
    </source>
</evidence>
<evidence type="ECO:0000313" key="1">
    <source>
        <dbReference type="EMBL" id="AXH67220.1"/>
    </source>
</evidence>
<organism evidence="1 3">
    <name type="scientific">Streptomyces phage Wofford</name>
    <dbReference type="NCBI Taxonomy" id="2283267"/>
    <lineage>
        <taxon>Viruses</taxon>
        <taxon>Duplodnaviria</taxon>
        <taxon>Heunggongvirae</taxon>
        <taxon>Uroviricota</taxon>
        <taxon>Caudoviricetes</taxon>
        <taxon>Stanwilliamsviridae</taxon>
        <taxon>Boydwoodruffvirinae</taxon>
        <taxon>Karimacvirus</taxon>
        <taxon>Karimacvirus wofford</taxon>
        <taxon>Streptomyces virus Wofford</taxon>
    </lineage>
</organism>
<protein>
    <submittedName>
        <fullName evidence="1">Uncharacterized protein</fullName>
    </submittedName>
</protein>
<reference evidence="1 3" key="1">
    <citation type="submission" date="2018-07" db="EMBL/GenBank/DDBJ databases">
        <authorList>
            <person name="Wofford K.M."/>
            <person name="Typhair T.J."/>
            <person name="Gonzales M.A."/>
            <person name="Castillo J.C."/>
            <person name="Smith B.R."/>
            <person name="Klug H.M."/>
            <person name="Hughes L.E."/>
            <person name="Garlena R.A."/>
            <person name="Russell D.A."/>
            <person name="Pope W.H."/>
            <person name="Jacobs-Sera D."/>
            <person name="Hatfull G.F."/>
        </authorList>
    </citation>
    <scope>NUCLEOTIDE SEQUENCE [LARGE SCALE GENOMIC DNA]</scope>
</reference>
<evidence type="ECO:0000313" key="2">
    <source>
        <dbReference type="EMBL" id="AXH67414.1"/>
    </source>
</evidence>
<accession>A0A345M9P9</accession>
<dbReference type="RefSeq" id="YP_009839711.1">
    <property type="nucleotide sequence ID" value="NC_048722.1"/>
</dbReference>
<proteinExistence type="predicted"/>
<name>A0A345M9P9_9CAUD</name>
<gene>
    <name evidence="1" type="primary">22</name>
    <name evidence="2" type="synonym">280</name>
    <name evidence="1" type="ORF">SEA_WOFFORD_22</name>
    <name evidence="2" type="ORF">SEA_WOFFORD_280</name>
</gene>
<dbReference type="EMBL" id="MH576968">
    <property type="protein sequence ID" value="AXH67220.1"/>
    <property type="molecule type" value="Genomic_DNA"/>
</dbReference>
<sequence length="59" mass="6840">MSPEEYAQKKLEKIREGIERYWNATSVGEERQLALGIIEQITTLDTMLTSGRQVPTDWK</sequence>
<dbReference type="EMBL" id="MH576968">
    <property type="protein sequence ID" value="AXH67414.1"/>
    <property type="molecule type" value="Genomic_DNA"/>
</dbReference>
<dbReference type="GeneID" id="55609430"/>
<dbReference type="Proteomes" id="UP000260216">
    <property type="component" value="Segment"/>
</dbReference>
<keyword evidence="3" id="KW-1185">Reference proteome</keyword>